<dbReference type="Proteomes" id="UP000193560">
    <property type="component" value="Unassembled WGS sequence"/>
</dbReference>
<evidence type="ECO:0000313" key="2">
    <source>
        <dbReference type="EMBL" id="ORZ06192.1"/>
    </source>
</evidence>
<keyword evidence="1" id="KW-0732">Signal</keyword>
<organism evidence="2 3">
    <name type="scientific">Absidia repens</name>
    <dbReference type="NCBI Taxonomy" id="90262"/>
    <lineage>
        <taxon>Eukaryota</taxon>
        <taxon>Fungi</taxon>
        <taxon>Fungi incertae sedis</taxon>
        <taxon>Mucoromycota</taxon>
        <taxon>Mucoromycotina</taxon>
        <taxon>Mucoromycetes</taxon>
        <taxon>Mucorales</taxon>
        <taxon>Cunninghamellaceae</taxon>
        <taxon>Absidia</taxon>
    </lineage>
</organism>
<gene>
    <name evidence="2" type="ORF">BCR42DRAFT_427308</name>
</gene>
<proteinExistence type="predicted"/>
<evidence type="ECO:0000313" key="3">
    <source>
        <dbReference type="Proteomes" id="UP000193560"/>
    </source>
</evidence>
<dbReference type="AlphaFoldDB" id="A0A1X2HZL5"/>
<comment type="caution">
    <text evidence="2">The sequence shown here is derived from an EMBL/GenBank/DDBJ whole genome shotgun (WGS) entry which is preliminary data.</text>
</comment>
<feature type="chain" id="PRO_5013095171" evidence="1">
    <location>
        <begin position="25"/>
        <end position="131"/>
    </location>
</feature>
<reference evidence="2 3" key="1">
    <citation type="submission" date="2016-07" db="EMBL/GenBank/DDBJ databases">
        <title>Pervasive Adenine N6-methylation of Active Genes in Fungi.</title>
        <authorList>
            <consortium name="DOE Joint Genome Institute"/>
            <person name="Mondo S.J."/>
            <person name="Dannebaum R.O."/>
            <person name="Kuo R.C."/>
            <person name="Labutti K."/>
            <person name="Haridas S."/>
            <person name="Kuo A."/>
            <person name="Salamov A."/>
            <person name="Ahrendt S.R."/>
            <person name="Lipzen A."/>
            <person name="Sullivan W."/>
            <person name="Andreopoulos W.B."/>
            <person name="Clum A."/>
            <person name="Lindquist E."/>
            <person name="Daum C."/>
            <person name="Ramamoorthy G.K."/>
            <person name="Gryganskyi A."/>
            <person name="Culley D."/>
            <person name="Magnuson J.K."/>
            <person name="James T.Y."/>
            <person name="O'Malley M.A."/>
            <person name="Stajich J.E."/>
            <person name="Spatafora J.W."/>
            <person name="Visel A."/>
            <person name="Grigoriev I.V."/>
        </authorList>
    </citation>
    <scope>NUCLEOTIDE SEQUENCE [LARGE SCALE GENOMIC DNA]</scope>
    <source>
        <strain evidence="2 3">NRRL 1336</strain>
    </source>
</reference>
<name>A0A1X2HZL5_9FUNG</name>
<feature type="signal peptide" evidence="1">
    <location>
        <begin position="1"/>
        <end position="24"/>
    </location>
</feature>
<evidence type="ECO:0000256" key="1">
    <source>
        <dbReference type="SAM" id="SignalP"/>
    </source>
</evidence>
<accession>A0A1X2HZL5</accession>
<keyword evidence="3" id="KW-1185">Reference proteome</keyword>
<protein>
    <submittedName>
        <fullName evidence="2">Uncharacterized protein</fullName>
    </submittedName>
</protein>
<sequence length="131" mass="14063">MKSSPNLLFFFLAATAFFSTGTNAAAPGAGMDPSVGGDIQVIYGGQTQRVPFKAGTCIPYYNNNNARINAATTVRFSLCTLYEDVNCRIVHSSYGTERLSTTQMTPINDLTRGGVQALSCVDEEETESIFG</sequence>
<dbReference type="EMBL" id="MCGE01000040">
    <property type="protein sequence ID" value="ORZ06192.1"/>
    <property type="molecule type" value="Genomic_DNA"/>
</dbReference>